<dbReference type="Proteomes" id="UP001472677">
    <property type="component" value="Unassembled WGS sequence"/>
</dbReference>
<proteinExistence type="predicted"/>
<protein>
    <submittedName>
        <fullName evidence="2">Uncharacterized protein</fullName>
    </submittedName>
</protein>
<keyword evidence="3" id="KW-1185">Reference proteome</keyword>
<comment type="caution">
    <text evidence="2">The sequence shown here is derived from an EMBL/GenBank/DDBJ whole genome shotgun (WGS) entry which is preliminary data.</text>
</comment>
<feature type="compositionally biased region" description="Polar residues" evidence="1">
    <location>
        <begin position="122"/>
        <end position="155"/>
    </location>
</feature>
<evidence type="ECO:0000313" key="3">
    <source>
        <dbReference type="Proteomes" id="UP001472677"/>
    </source>
</evidence>
<organism evidence="2 3">
    <name type="scientific">Hibiscus sabdariffa</name>
    <name type="common">roselle</name>
    <dbReference type="NCBI Taxonomy" id="183260"/>
    <lineage>
        <taxon>Eukaryota</taxon>
        <taxon>Viridiplantae</taxon>
        <taxon>Streptophyta</taxon>
        <taxon>Embryophyta</taxon>
        <taxon>Tracheophyta</taxon>
        <taxon>Spermatophyta</taxon>
        <taxon>Magnoliopsida</taxon>
        <taxon>eudicotyledons</taxon>
        <taxon>Gunneridae</taxon>
        <taxon>Pentapetalae</taxon>
        <taxon>rosids</taxon>
        <taxon>malvids</taxon>
        <taxon>Malvales</taxon>
        <taxon>Malvaceae</taxon>
        <taxon>Malvoideae</taxon>
        <taxon>Hibiscus</taxon>
    </lineage>
</organism>
<feature type="region of interest" description="Disordered" evidence="1">
    <location>
        <begin position="116"/>
        <end position="155"/>
    </location>
</feature>
<gene>
    <name evidence="2" type="ORF">V6N12_057755</name>
</gene>
<dbReference type="EMBL" id="JBBPBM010001394">
    <property type="protein sequence ID" value="KAK8484519.1"/>
    <property type="molecule type" value="Genomic_DNA"/>
</dbReference>
<reference evidence="2 3" key="1">
    <citation type="journal article" date="2024" name="G3 (Bethesda)">
        <title>Genome assembly of Hibiscus sabdariffa L. provides insights into metabolisms of medicinal natural products.</title>
        <authorList>
            <person name="Kim T."/>
        </authorList>
    </citation>
    <scope>NUCLEOTIDE SEQUENCE [LARGE SCALE GENOMIC DNA]</scope>
    <source>
        <strain evidence="2">TK-2024</strain>
        <tissue evidence="2">Old leaves</tissue>
    </source>
</reference>
<name>A0ABR1ZV23_9ROSI</name>
<sequence length="252" mass="26541">MHIEEEGHWRGGPHGEQGHLEVARWTPRLHRQNKATSRWRGGPHGSKQTGVVELAQAVHAVSGPGHLEVARIHGCYWEVEAQHGIIRQAFRYYPFLISGGSCYCVVMNNPSDSRATEEESLSVGSASNSVKGVSTSDSNMPRCSTSLRTVPGVTRNNGESFTPLVPVGTGVLQTANEVVPPCATDSEFDGSTTPCEARVDYVEPDTIAATDPSASAIPSHGVGGAPCAATSGASGFGWGAGDETPLLIQVLV</sequence>
<evidence type="ECO:0000313" key="2">
    <source>
        <dbReference type="EMBL" id="KAK8484519.1"/>
    </source>
</evidence>
<accession>A0ABR1ZV23</accession>
<evidence type="ECO:0000256" key="1">
    <source>
        <dbReference type="SAM" id="MobiDB-lite"/>
    </source>
</evidence>